<evidence type="ECO:0000256" key="9">
    <source>
        <dbReference type="RuleBase" id="RU363032"/>
    </source>
</evidence>
<dbReference type="GO" id="GO:0006865">
    <property type="term" value="P:amino acid transport"/>
    <property type="evidence" value="ECO:0007669"/>
    <property type="project" value="UniProtKB-KW"/>
</dbReference>
<keyword evidence="8 9" id="KW-0472">Membrane</keyword>
<evidence type="ECO:0000313" key="11">
    <source>
        <dbReference type="EMBL" id="GGK09048.1"/>
    </source>
</evidence>
<feature type="domain" description="ABC transmembrane type-1" evidence="10">
    <location>
        <begin position="36"/>
        <end position="238"/>
    </location>
</feature>
<accession>A0A917Q4J0</accession>
<evidence type="ECO:0000256" key="3">
    <source>
        <dbReference type="ARBA" id="ARBA00022448"/>
    </source>
</evidence>
<keyword evidence="5 9" id="KW-0812">Transmembrane</keyword>
<evidence type="ECO:0000256" key="4">
    <source>
        <dbReference type="ARBA" id="ARBA00022475"/>
    </source>
</evidence>
<dbReference type="InterPro" id="IPR010065">
    <property type="entry name" value="AA_ABC_transptr_permease_3TM"/>
</dbReference>
<dbReference type="SUPFAM" id="SSF161098">
    <property type="entry name" value="MetI-like"/>
    <property type="match status" value="1"/>
</dbReference>
<sequence>MFDAISGFFLDLYEKTGLNFNIFYDEFEYDRVLAGAVTSLELMAWVICLSIVLGVIGASLQHMGSRTLKGLVEAYVQVFRNTPPMVQLLFFYFGLGSITPQVDMGGYNEPLISSFAWAVIGLSVFGAAYNVEIFRSGIESVPRSTLEASESLCLTKWQTNLHIVLPLAIRVSLPSLTANVISLAKTTSLVYVISVPEMTYVLNQIWSDSMNVPEMIFVLFLFYGIVIALIGAVFSLLERKLRIPGFGQ</sequence>
<organism evidence="11 12">
    <name type="scientific">Pseudomonas matsuisoli</name>
    <dbReference type="NCBI Taxonomy" id="1515666"/>
    <lineage>
        <taxon>Bacteria</taxon>
        <taxon>Pseudomonadati</taxon>
        <taxon>Pseudomonadota</taxon>
        <taxon>Gammaproteobacteria</taxon>
        <taxon>Pseudomonadales</taxon>
        <taxon>Pseudomonadaceae</taxon>
        <taxon>Pseudomonas</taxon>
    </lineage>
</organism>
<evidence type="ECO:0000256" key="5">
    <source>
        <dbReference type="ARBA" id="ARBA00022692"/>
    </source>
</evidence>
<keyword evidence="6" id="KW-0029">Amino-acid transport</keyword>
<dbReference type="InterPro" id="IPR043429">
    <property type="entry name" value="ArtM/GltK/GlnP/TcyL/YhdX-like"/>
</dbReference>
<evidence type="ECO:0000256" key="8">
    <source>
        <dbReference type="ARBA" id="ARBA00023136"/>
    </source>
</evidence>
<evidence type="ECO:0000259" key="10">
    <source>
        <dbReference type="PROSITE" id="PS50928"/>
    </source>
</evidence>
<evidence type="ECO:0000256" key="6">
    <source>
        <dbReference type="ARBA" id="ARBA00022970"/>
    </source>
</evidence>
<evidence type="ECO:0000256" key="2">
    <source>
        <dbReference type="ARBA" id="ARBA00010072"/>
    </source>
</evidence>
<dbReference type="GO" id="GO:0043190">
    <property type="term" value="C:ATP-binding cassette (ABC) transporter complex"/>
    <property type="evidence" value="ECO:0007669"/>
    <property type="project" value="InterPro"/>
</dbReference>
<dbReference type="Proteomes" id="UP000635983">
    <property type="component" value="Unassembled WGS sequence"/>
</dbReference>
<dbReference type="PANTHER" id="PTHR30614:SF0">
    <property type="entry name" value="L-CYSTINE TRANSPORT SYSTEM PERMEASE PROTEIN TCYL"/>
    <property type="match status" value="1"/>
</dbReference>
<keyword evidence="7 9" id="KW-1133">Transmembrane helix</keyword>
<dbReference type="PROSITE" id="PS50928">
    <property type="entry name" value="ABC_TM1"/>
    <property type="match status" value="1"/>
</dbReference>
<gene>
    <name evidence="11" type="ORF">GCM10009304_38980</name>
</gene>
<keyword evidence="12" id="KW-1185">Reference proteome</keyword>
<dbReference type="Pfam" id="PF00528">
    <property type="entry name" value="BPD_transp_1"/>
    <property type="match status" value="1"/>
</dbReference>
<keyword evidence="4" id="KW-1003">Cell membrane</keyword>
<dbReference type="CDD" id="cd06261">
    <property type="entry name" value="TM_PBP2"/>
    <property type="match status" value="1"/>
</dbReference>
<protein>
    <submittedName>
        <fullName evidence="11">Amino acid ABC transporter</fullName>
    </submittedName>
</protein>
<feature type="transmembrane region" description="Helical" evidence="9">
    <location>
        <begin position="81"/>
        <end position="99"/>
    </location>
</feature>
<feature type="transmembrane region" description="Helical" evidence="9">
    <location>
        <begin position="176"/>
        <end position="195"/>
    </location>
</feature>
<evidence type="ECO:0000256" key="1">
    <source>
        <dbReference type="ARBA" id="ARBA00004429"/>
    </source>
</evidence>
<comment type="caution">
    <text evidence="11">The sequence shown here is derived from an EMBL/GenBank/DDBJ whole genome shotgun (WGS) entry which is preliminary data.</text>
</comment>
<comment type="subcellular location">
    <subcellularLocation>
        <location evidence="1">Cell inner membrane</location>
        <topology evidence="1">Multi-pass membrane protein</topology>
    </subcellularLocation>
    <subcellularLocation>
        <location evidence="9">Cell membrane</location>
        <topology evidence="9">Multi-pass membrane protein</topology>
    </subcellularLocation>
</comment>
<reference evidence="11" key="1">
    <citation type="journal article" date="2014" name="Int. J. Syst. Evol. Microbiol.">
        <title>Complete genome sequence of Corynebacterium casei LMG S-19264T (=DSM 44701T), isolated from a smear-ripened cheese.</title>
        <authorList>
            <consortium name="US DOE Joint Genome Institute (JGI-PGF)"/>
            <person name="Walter F."/>
            <person name="Albersmeier A."/>
            <person name="Kalinowski J."/>
            <person name="Ruckert C."/>
        </authorList>
    </citation>
    <scope>NUCLEOTIDE SEQUENCE</scope>
    <source>
        <strain evidence="11">JCM 30078</strain>
    </source>
</reference>
<dbReference type="GO" id="GO:0022857">
    <property type="term" value="F:transmembrane transporter activity"/>
    <property type="evidence" value="ECO:0007669"/>
    <property type="project" value="InterPro"/>
</dbReference>
<feature type="transmembrane region" description="Helical" evidence="9">
    <location>
        <begin position="42"/>
        <end position="60"/>
    </location>
</feature>
<evidence type="ECO:0000256" key="7">
    <source>
        <dbReference type="ARBA" id="ARBA00022989"/>
    </source>
</evidence>
<dbReference type="AlphaFoldDB" id="A0A917Q4J0"/>
<name>A0A917Q4J0_9PSED</name>
<dbReference type="InterPro" id="IPR035906">
    <property type="entry name" value="MetI-like_sf"/>
</dbReference>
<feature type="transmembrane region" description="Helical" evidence="9">
    <location>
        <begin position="111"/>
        <end position="131"/>
    </location>
</feature>
<reference evidence="11" key="2">
    <citation type="submission" date="2020-09" db="EMBL/GenBank/DDBJ databases">
        <authorList>
            <person name="Sun Q."/>
            <person name="Ohkuma M."/>
        </authorList>
    </citation>
    <scope>NUCLEOTIDE SEQUENCE</scope>
    <source>
        <strain evidence="11">JCM 30078</strain>
    </source>
</reference>
<feature type="transmembrane region" description="Helical" evidence="9">
    <location>
        <begin position="215"/>
        <end position="237"/>
    </location>
</feature>
<dbReference type="EMBL" id="BMPO01000011">
    <property type="protein sequence ID" value="GGK09048.1"/>
    <property type="molecule type" value="Genomic_DNA"/>
</dbReference>
<dbReference type="InterPro" id="IPR000515">
    <property type="entry name" value="MetI-like"/>
</dbReference>
<proteinExistence type="inferred from homology"/>
<dbReference type="NCBIfam" id="TIGR01726">
    <property type="entry name" value="HEQRo_perm_3TM"/>
    <property type="match status" value="1"/>
</dbReference>
<comment type="similarity">
    <text evidence="2">Belongs to the binding-protein-dependent transport system permease family. HisMQ subfamily.</text>
</comment>
<evidence type="ECO:0000313" key="12">
    <source>
        <dbReference type="Proteomes" id="UP000635983"/>
    </source>
</evidence>
<keyword evidence="3 9" id="KW-0813">Transport</keyword>
<dbReference type="RefSeq" id="WP_188985779.1">
    <property type="nucleotide sequence ID" value="NZ_BMPO01000011.1"/>
</dbReference>
<dbReference type="PANTHER" id="PTHR30614">
    <property type="entry name" value="MEMBRANE COMPONENT OF AMINO ACID ABC TRANSPORTER"/>
    <property type="match status" value="1"/>
</dbReference>
<dbReference type="Gene3D" id="1.10.3720.10">
    <property type="entry name" value="MetI-like"/>
    <property type="match status" value="1"/>
</dbReference>